<sequence>MATKGNVKLVPDFDLQSPMAYMDRKFRETQIEDNLVSTGQDQSHYKVKISLLRNMMGSESVRILLSLPISVVDRNNYVKVKTAMEKYINPCVNEVSITFSHPCDSS</sequence>
<accession>A0ABQ9HQV9</accession>
<comment type="caution">
    <text evidence="1">The sequence shown here is derived from an EMBL/GenBank/DDBJ whole genome shotgun (WGS) entry which is preliminary data.</text>
</comment>
<dbReference type="EMBL" id="JARBHB010000004">
    <property type="protein sequence ID" value="KAJ8886461.1"/>
    <property type="molecule type" value="Genomic_DNA"/>
</dbReference>
<gene>
    <name evidence="1" type="ORF">PR048_012672</name>
</gene>
<protein>
    <submittedName>
        <fullName evidence="1">Uncharacterized protein</fullName>
    </submittedName>
</protein>
<organism evidence="1 2">
    <name type="scientific">Dryococelus australis</name>
    <dbReference type="NCBI Taxonomy" id="614101"/>
    <lineage>
        <taxon>Eukaryota</taxon>
        <taxon>Metazoa</taxon>
        <taxon>Ecdysozoa</taxon>
        <taxon>Arthropoda</taxon>
        <taxon>Hexapoda</taxon>
        <taxon>Insecta</taxon>
        <taxon>Pterygota</taxon>
        <taxon>Neoptera</taxon>
        <taxon>Polyneoptera</taxon>
        <taxon>Phasmatodea</taxon>
        <taxon>Verophasmatodea</taxon>
        <taxon>Anareolatae</taxon>
        <taxon>Phasmatidae</taxon>
        <taxon>Eurycanthinae</taxon>
        <taxon>Dryococelus</taxon>
    </lineage>
</organism>
<keyword evidence="2" id="KW-1185">Reference proteome</keyword>
<name>A0ABQ9HQV9_9NEOP</name>
<dbReference type="Proteomes" id="UP001159363">
    <property type="component" value="Chromosome X"/>
</dbReference>
<proteinExistence type="predicted"/>
<evidence type="ECO:0000313" key="1">
    <source>
        <dbReference type="EMBL" id="KAJ8886461.1"/>
    </source>
</evidence>
<reference evidence="1 2" key="1">
    <citation type="submission" date="2023-02" db="EMBL/GenBank/DDBJ databases">
        <title>LHISI_Scaffold_Assembly.</title>
        <authorList>
            <person name="Stuart O.P."/>
            <person name="Cleave R."/>
            <person name="Magrath M.J.L."/>
            <person name="Mikheyev A.S."/>
        </authorList>
    </citation>
    <scope>NUCLEOTIDE SEQUENCE [LARGE SCALE GENOMIC DNA]</scope>
    <source>
        <strain evidence="1">Daus_M_001</strain>
        <tissue evidence="1">Leg muscle</tissue>
    </source>
</reference>
<evidence type="ECO:0000313" key="2">
    <source>
        <dbReference type="Proteomes" id="UP001159363"/>
    </source>
</evidence>